<evidence type="ECO:0000313" key="2">
    <source>
        <dbReference type="EMBL" id="KDQ13258.1"/>
    </source>
</evidence>
<dbReference type="AlphaFoldDB" id="A0A067MBY0"/>
<name>A0A067MBY0_BOTB1</name>
<organism evidence="2 3">
    <name type="scientific">Botryobasidium botryosum (strain FD-172 SS1)</name>
    <dbReference type="NCBI Taxonomy" id="930990"/>
    <lineage>
        <taxon>Eukaryota</taxon>
        <taxon>Fungi</taxon>
        <taxon>Dikarya</taxon>
        <taxon>Basidiomycota</taxon>
        <taxon>Agaricomycotina</taxon>
        <taxon>Agaricomycetes</taxon>
        <taxon>Cantharellales</taxon>
        <taxon>Botryobasidiaceae</taxon>
        <taxon>Botryobasidium</taxon>
    </lineage>
</organism>
<dbReference type="HOGENOM" id="CLU_1414949_0_0_1"/>
<reference evidence="3" key="1">
    <citation type="journal article" date="2014" name="Proc. Natl. Acad. Sci. U.S.A.">
        <title>Extensive sampling of basidiomycete genomes demonstrates inadequacy of the white-rot/brown-rot paradigm for wood decay fungi.</title>
        <authorList>
            <person name="Riley R."/>
            <person name="Salamov A.A."/>
            <person name="Brown D.W."/>
            <person name="Nagy L.G."/>
            <person name="Floudas D."/>
            <person name="Held B.W."/>
            <person name="Levasseur A."/>
            <person name="Lombard V."/>
            <person name="Morin E."/>
            <person name="Otillar R."/>
            <person name="Lindquist E.A."/>
            <person name="Sun H."/>
            <person name="LaButti K.M."/>
            <person name="Schmutz J."/>
            <person name="Jabbour D."/>
            <person name="Luo H."/>
            <person name="Baker S.E."/>
            <person name="Pisabarro A.G."/>
            <person name="Walton J.D."/>
            <person name="Blanchette R.A."/>
            <person name="Henrissat B."/>
            <person name="Martin F."/>
            <person name="Cullen D."/>
            <person name="Hibbett D.S."/>
            <person name="Grigoriev I.V."/>
        </authorList>
    </citation>
    <scope>NUCLEOTIDE SEQUENCE [LARGE SCALE GENOMIC DNA]</scope>
    <source>
        <strain evidence="3">FD-172 SS1</strain>
    </source>
</reference>
<proteinExistence type="predicted"/>
<keyword evidence="3" id="KW-1185">Reference proteome</keyword>
<accession>A0A067MBY0</accession>
<dbReference type="InParanoid" id="A0A067MBY0"/>
<dbReference type="EMBL" id="KL198045">
    <property type="protein sequence ID" value="KDQ13258.1"/>
    <property type="molecule type" value="Genomic_DNA"/>
</dbReference>
<feature type="compositionally biased region" description="Polar residues" evidence="1">
    <location>
        <begin position="1"/>
        <end position="10"/>
    </location>
</feature>
<evidence type="ECO:0000256" key="1">
    <source>
        <dbReference type="SAM" id="MobiDB-lite"/>
    </source>
</evidence>
<protein>
    <submittedName>
        <fullName evidence="2">Uncharacterized protein</fullName>
    </submittedName>
</protein>
<gene>
    <name evidence="2" type="ORF">BOTBODRAFT_33861</name>
</gene>
<dbReference type="Proteomes" id="UP000027195">
    <property type="component" value="Unassembled WGS sequence"/>
</dbReference>
<feature type="region of interest" description="Disordered" evidence="1">
    <location>
        <begin position="1"/>
        <end position="43"/>
    </location>
</feature>
<evidence type="ECO:0000313" key="3">
    <source>
        <dbReference type="Proteomes" id="UP000027195"/>
    </source>
</evidence>
<sequence length="192" mass="22035">MDKHSPSTAERSAEIPASLVGDGTAPMRQPQQENVEESAAQGRHNNRSISLLSMVVGAPERLAAAKIWVDSAFRSARARHPFSLKEVPERDRNAFDALFHETMRTVDELVKMLHLIYCVIPVTRRRSLSALIFRICILQKQQQVMEAEPDFEYFTSLEELEDTRHLVDQQIGHFRQHVRTVARYWEQVQAQG</sequence>